<dbReference type="EMBL" id="FUHW01000044">
    <property type="protein sequence ID" value="SJM71528.1"/>
    <property type="molecule type" value="Genomic_DNA"/>
</dbReference>
<dbReference type="SUPFAM" id="SSF46689">
    <property type="entry name" value="Homeodomain-like"/>
    <property type="match status" value="1"/>
</dbReference>
<proteinExistence type="predicted"/>
<dbReference type="Proteomes" id="UP000195913">
    <property type="component" value="Unassembled WGS sequence"/>
</dbReference>
<dbReference type="PROSITE" id="PS50977">
    <property type="entry name" value="HTH_TETR_2"/>
    <property type="match status" value="1"/>
</dbReference>
<dbReference type="GO" id="GO:0003700">
    <property type="term" value="F:DNA-binding transcription factor activity"/>
    <property type="evidence" value="ECO:0007669"/>
    <property type="project" value="TreeGrafter"/>
</dbReference>
<evidence type="ECO:0000259" key="3">
    <source>
        <dbReference type="PROSITE" id="PS50977"/>
    </source>
</evidence>
<dbReference type="Pfam" id="PF00440">
    <property type="entry name" value="TetR_N"/>
    <property type="match status" value="1"/>
</dbReference>
<evidence type="ECO:0000256" key="1">
    <source>
        <dbReference type="ARBA" id="ARBA00023125"/>
    </source>
</evidence>
<dbReference type="Gene3D" id="1.10.357.10">
    <property type="entry name" value="Tetracycline Repressor, domain 2"/>
    <property type="match status" value="1"/>
</dbReference>
<accession>A0A1R4GTJ0</accession>
<gene>
    <name evidence="4" type="ORF">FM101_13460</name>
</gene>
<reference evidence="4 5" key="1">
    <citation type="submission" date="2017-02" db="EMBL/GenBank/DDBJ databases">
        <authorList>
            <person name="Peterson S.W."/>
        </authorList>
    </citation>
    <scope>NUCLEOTIDE SEQUENCE [LARGE SCALE GENOMIC DNA]</scope>
    <source>
        <strain evidence="4 5">B Ar 00.02</strain>
    </source>
</reference>
<keyword evidence="5" id="KW-1185">Reference proteome</keyword>
<sequence>MQLFGTQGYAATTVQGLCREAGVSSRSFYEYFSGREEVLETIYREATQAIEQRVMTLQNEANDTAYGMIRRGVQAGVGPMLDDERLGLVLEIEAVGVSPELESSRRQMIAGIARAMDAMMLELIRRGLIPESPTGLIGLMAVGGMTEALVAHLNTPAAQRLSTSAFVDELARVITRMAGGWPTHGVASAPPLG</sequence>
<keyword evidence="1 2" id="KW-0238">DNA-binding</keyword>
<evidence type="ECO:0000256" key="2">
    <source>
        <dbReference type="PROSITE-ProRule" id="PRU00335"/>
    </source>
</evidence>
<dbReference type="PANTHER" id="PTHR30055">
    <property type="entry name" value="HTH-TYPE TRANSCRIPTIONAL REGULATOR RUTR"/>
    <property type="match status" value="1"/>
</dbReference>
<name>A0A1R4GTJ0_9MICC</name>
<dbReference type="InterPro" id="IPR009057">
    <property type="entry name" value="Homeodomain-like_sf"/>
</dbReference>
<feature type="domain" description="HTH tetR-type" evidence="3">
    <location>
        <begin position="1"/>
        <end position="50"/>
    </location>
</feature>
<feature type="DNA-binding region" description="H-T-H motif" evidence="2">
    <location>
        <begin position="13"/>
        <end position="32"/>
    </location>
</feature>
<dbReference type="GO" id="GO:0000976">
    <property type="term" value="F:transcription cis-regulatory region binding"/>
    <property type="evidence" value="ECO:0007669"/>
    <property type="project" value="TreeGrafter"/>
</dbReference>
<evidence type="ECO:0000313" key="4">
    <source>
        <dbReference type="EMBL" id="SJM71528.1"/>
    </source>
</evidence>
<dbReference type="AlphaFoldDB" id="A0A1R4GTJ0"/>
<evidence type="ECO:0000313" key="5">
    <source>
        <dbReference type="Proteomes" id="UP000195913"/>
    </source>
</evidence>
<protein>
    <submittedName>
        <fullName evidence="4">Transcriptional regulator, TetR family</fullName>
    </submittedName>
</protein>
<dbReference type="PANTHER" id="PTHR30055:SF226">
    <property type="entry name" value="HTH-TYPE TRANSCRIPTIONAL REGULATOR PKSA"/>
    <property type="match status" value="1"/>
</dbReference>
<organism evidence="4 5">
    <name type="scientific">Arthrobacter rhombi</name>
    <dbReference type="NCBI Taxonomy" id="71253"/>
    <lineage>
        <taxon>Bacteria</taxon>
        <taxon>Bacillati</taxon>
        <taxon>Actinomycetota</taxon>
        <taxon>Actinomycetes</taxon>
        <taxon>Micrococcales</taxon>
        <taxon>Micrococcaceae</taxon>
        <taxon>Arthrobacter</taxon>
    </lineage>
</organism>
<dbReference type="InterPro" id="IPR050109">
    <property type="entry name" value="HTH-type_TetR-like_transc_reg"/>
</dbReference>
<dbReference type="InterPro" id="IPR001647">
    <property type="entry name" value="HTH_TetR"/>
</dbReference>